<evidence type="ECO:0000256" key="3">
    <source>
        <dbReference type="ARBA" id="ARBA00022692"/>
    </source>
</evidence>
<feature type="transmembrane region" description="Helical" evidence="6">
    <location>
        <begin position="51"/>
        <end position="71"/>
    </location>
</feature>
<evidence type="ECO:0000256" key="5">
    <source>
        <dbReference type="ARBA" id="ARBA00023136"/>
    </source>
</evidence>
<feature type="transmembrane region" description="Helical" evidence="6">
    <location>
        <begin position="83"/>
        <end position="99"/>
    </location>
</feature>
<dbReference type="CDD" id="cd06580">
    <property type="entry name" value="TM_PBP1_transp_TpRbsC_like"/>
    <property type="match status" value="1"/>
</dbReference>
<evidence type="ECO:0000313" key="7">
    <source>
        <dbReference type="EMBL" id="KUO94943.1"/>
    </source>
</evidence>
<dbReference type="Pfam" id="PF02653">
    <property type="entry name" value="BPD_transp_2"/>
    <property type="match status" value="1"/>
</dbReference>
<feature type="transmembrane region" description="Helical" evidence="6">
    <location>
        <begin position="325"/>
        <end position="344"/>
    </location>
</feature>
<keyword evidence="5 6" id="KW-0472">Membrane</keyword>
<dbReference type="GO" id="GO:0022857">
    <property type="term" value="F:transmembrane transporter activity"/>
    <property type="evidence" value="ECO:0007669"/>
    <property type="project" value="InterPro"/>
</dbReference>
<keyword evidence="2" id="KW-1003">Cell membrane</keyword>
<evidence type="ECO:0000313" key="8">
    <source>
        <dbReference type="Proteomes" id="UP000053557"/>
    </source>
</evidence>
<sequence length="362" mass="37872">MKSKLKQLTVPLYAVLTGLILGAIIMLVSGYNPLNAYDALLVGAFGSASALGNTLTSAVPLILVGLGIAVAFRAGLFNIGAEGQYWMGAIVAVFIGYHFPTLTPILHISLALLGAMLAGALWGGVIPGLTKSLVGAHEVITTMMLSYIAIFFVHYLLEQGPMMAPGFVPQSRPIAASAALPNLFPSTGVFANATLSSGFLIALAAAILTHIVLFRTTFGYRLRTVGHNPSAAKYAGMSVTRFTILSLGLSGLLAGLAGGVQMLGVDQQLNDSVSSGFGYTGIVVSLLARNNPYAVILAGIFFSALSVGSQTMQINSGVSANMTDVITGIIVFFVAADRLYAYGFSRIRSRVRGRSLERTEQG</sequence>
<feature type="transmembrane region" description="Helical" evidence="6">
    <location>
        <begin position="105"/>
        <end position="127"/>
    </location>
</feature>
<keyword evidence="8" id="KW-1185">Reference proteome</keyword>
<dbReference type="RefSeq" id="WP_067718695.1">
    <property type="nucleotide sequence ID" value="NZ_LPVJ01000061.1"/>
</dbReference>
<evidence type="ECO:0000256" key="4">
    <source>
        <dbReference type="ARBA" id="ARBA00022989"/>
    </source>
</evidence>
<protein>
    <submittedName>
        <fullName evidence="7">ABC transporter permease</fullName>
    </submittedName>
</protein>
<evidence type="ECO:0000256" key="1">
    <source>
        <dbReference type="ARBA" id="ARBA00004651"/>
    </source>
</evidence>
<dbReference type="EMBL" id="LPVJ01000061">
    <property type="protein sequence ID" value="KUO94943.1"/>
    <property type="molecule type" value="Genomic_DNA"/>
</dbReference>
<dbReference type="InterPro" id="IPR001851">
    <property type="entry name" value="ABC_transp_permease"/>
</dbReference>
<proteinExistence type="predicted"/>
<feature type="transmembrane region" description="Helical" evidence="6">
    <location>
        <begin position="139"/>
        <end position="157"/>
    </location>
</feature>
<feature type="transmembrane region" description="Helical" evidence="6">
    <location>
        <begin position="295"/>
        <end position="313"/>
    </location>
</feature>
<name>A0A101XP11_9BACL</name>
<accession>A0A101XP11</accession>
<comment type="subcellular location">
    <subcellularLocation>
        <location evidence="1">Cell membrane</location>
        <topology evidence="1">Multi-pass membrane protein</topology>
    </subcellularLocation>
</comment>
<dbReference type="OrthoDB" id="45037at2"/>
<evidence type="ECO:0000256" key="6">
    <source>
        <dbReference type="SAM" id="Phobius"/>
    </source>
</evidence>
<organism evidence="7 8">
    <name type="scientific">Ferroacidibacillus organovorans</name>
    <dbReference type="NCBI Taxonomy" id="1765683"/>
    <lineage>
        <taxon>Bacteria</taxon>
        <taxon>Bacillati</taxon>
        <taxon>Bacillota</taxon>
        <taxon>Bacilli</taxon>
        <taxon>Bacillales</taxon>
        <taxon>Alicyclobacillaceae</taxon>
        <taxon>Ferroacidibacillus</taxon>
    </lineage>
</organism>
<evidence type="ECO:0000256" key="2">
    <source>
        <dbReference type="ARBA" id="ARBA00022475"/>
    </source>
</evidence>
<reference evidence="7 8" key="1">
    <citation type="submission" date="2015-12" db="EMBL/GenBank/DDBJ databases">
        <title>Draft genome sequence of Acidibacillus ferrooxidans ITV001, isolated from a chalcopyrite acid mine drainage site in Brazil.</title>
        <authorList>
            <person name="Dall'Agnol H."/>
            <person name="Nancucheo I."/>
            <person name="Johnson B."/>
            <person name="Oliveira R."/>
            <person name="Leite L."/>
            <person name="Pylro V."/>
            <person name="Nunes G.L."/>
            <person name="Tzotzos G."/>
            <person name="Fernandes G.R."/>
            <person name="Dutra J."/>
            <person name="Orellana S.C."/>
            <person name="Oliveira G."/>
        </authorList>
    </citation>
    <scope>NUCLEOTIDE SEQUENCE [LARGE SCALE GENOMIC DNA]</scope>
    <source>
        <strain evidence="8">ITV01</strain>
    </source>
</reference>
<dbReference type="GO" id="GO:0005886">
    <property type="term" value="C:plasma membrane"/>
    <property type="evidence" value="ECO:0007669"/>
    <property type="project" value="UniProtKB-SubCell"/>
</dbReference>
<feature type="transmembrane region" description="Helical" evidence="6">
    <location>
        <begin position="242"/>
        <end position="260"/>
    </location>
</feature>
<gene>
    <name evidence="7" type="ORF">ATW55_04730</name>
</gene>
<feature type="transmembrane region" description="Helical" evidence="6">
    <location>
        <begin position="189"/>
        <end position="214"/>
    </location>
</feature>
<feature type="transmembrane region" description="Helical" evidence="6">
    <location>
        <begin position="12"/>
        <end position="31"/>
    </location>
</feature>
<dbReference type="PANTHER" id="PTHR47089:SF1">
    <property type="entry name" value="GUANOSINE ABC TRANSPORTER PERMEASE PROTEIN NUPP"/>
    <property type="match status" value="1"/>
</dbReference>
<comment type="caution">
    <text evidence="7">The sequence shown here is derived from an EMBL/GenBank/DDBJ whole genome shotgun (WGS) entry which is preliminary data.</text>
</comment>
<dbReference type="Proteomes" id="UP000053557">
    <property type="component" value="Unassembled WGS sequence"/>
</dbReference>
<keyword evidence="3 6" id="KW-0812">Transmembrane</keyword>
<keyword evidence="4 6" id="KW-1133">Transmembrane helix</keyword>
<dbReference type="AlphaFoldDB" id="A0A101XP11"/>
<dbReference type="PANTHER" id="PTHR47089">
    <property type="entry name" value="ABC TRANSPORTER, PERMEASE PROTEIN"/>
    <property type="match status" value="1"/>
</dbReference>